<reference evidence="5" key="1">
    <citation type="submission" date="2022-11" db="UniProtKB">
        <authorList>
            <consortium name="WormBaseParasite"/>
        </authorList>
    </citation>
    <scope>IDENTIFICATION</scope>
</reference>
<dbReference type="PANTHER" id="PTHR11825">
    <property type="entry name" value="SUBGROUP IIII AMINOTRANSFERASE"/>
    <property type="match status" value="1"/>
</dbReference>
<dbReference type="InterPro" id="IPR036038">
    <property type="entry name" value="Aminotransferase-like"/>
</dbReference>
<proteinExistence type="inferred from homology"/>
<evidence type="ECO:0000256" key="2">
    <source>
        <dbReference type="ARBA" id="ARBA00009320"/>
    </source>
</evidence>
<keyword evidence="4" id="KW-1185">Reference proteome</keyword>
<dbReference type="PANTHER" id="PTHR11825:SF28">
    <property type="entry name" value="BRANCHED-CHAIN-AMINO-ACID AMINOTRANSFERASE"/>
    <property type="match status" value="1"/>
</dbReference>
<sequence length="174" mass="19977">MLRTITLKRVQGSFIRCLSTTTTKNTNNSPSVNAPETYNEMEIILAEPSQMLPKPSSPDELKFGHSFSDHMMEADWNIDYGWKKPIISPLHNFSIHPGAKVLHYAIELFEGMKAYRGVDNKIRLFRPEKNMERMKRTAIRASLPVSIFLKRERPLRNLGQWRSGSCNTPKTGRS</sequence>
<accession>A0A914Z908</accession>
<dbReference type="AlphaFoldDB" id="A0A914Z908"/>
<organism evidence="4 5">
    <name type="scientific">Panagrolaimus superbus</name>
    <dbReference type="NCBI Taxonomy" id="310955"/>
    <lineage>
        <taxon>Eukaryota</taxon>
        <taxon>Metazoa</taxon>
        <taxon>Ecdysozoa</taxon>
        <taxon>Nematoda</taxon>
        <taxon>Chromadorea</taxon>
        <taxon>Rhabditida</taxon>
        <taxon>Tylenchina</taxon>
        <taxon>Panagrolaimomorpha</taxon>
        <taxon>Panagrolaimoidea</taxon>
        <taxon>Panagrolaimidae</taxon>
        <taxon>Panagrolaimus</taxon>
    </lineage>
</organism>
<dbReference type="GO" id="GO:0009098">
    <property type="term" value="P:L-leucine biosynthetic process"/>
    <property type="evidence" value="ECO:0007669"/>
    <property type="project" value="TreeGrafter"/>
</dbReference>
<comment type="similarity">
    <text evidence="2">Belongs to the class-IV pyridoxal-phosphate-dependent aminotransferase family.</text>
</comment>
<evidence type="ECO:0000313" key="5">
    <source>
        <dbReference type="WBParaSite" id="PSU_v2.g9157.t1"/>
    </source>
</evidence>
<dbReference type="GO" id="GO:0004084">
    <property type="term" value="F:branched-chain-amino-acid transaminase activity"/>
    <property type="evidence" value="ECO:0007669"/>
    <property type="project" value="InterPro"/>
</dbReference>
<evidence type="ECO:0000256" key="3">
    <source>
        <dbReference type="ARBA" id="ARBA00022898"/>
    </source>
</evidence>
<protein>
    <submittedName>
        <fullName evidence="5">Branched-chain-amino-acid transaminase</fullName>
    </submittedName>
</protein>
<dbReference type="InterPro" id="IPR005786">
    <property type="entry name" value="B_amino_transII"/>
</dbReference>
<comment type="cofactor">
    <cofactor evidence="1">
        <name>pyridoxal 5'-phosphate</name>
        <dbReference type="ChEBI" id="CHEBI:597326"/>
    </cofactor>
</comment>
<name>A0A914Z908_9BILA</name>
<dbReference type="WBParaSite" id="PSU_v2.g9157.t1">
    <property type="protein sequence ID" value="PSU_v2.g9157.t1"/>
    <property type="gene ID" value="PSU_v2.g9157"/>
</dbReference>
<evidence type="ECO:0000256" key="1">
    <source>
        <dbReference type="ARBA" id="ARBA00001933"/>
    </source>
</evidence>
<dbReference type="InterPro" id="IPR043131">
    <property type="entry name" value="BCAT-like_N"/>
</dbReference>
<dbReference type="SUPFAM" id="SSF56752">
    <property type="entry name" value="D-aminoacid aminotransferase-like PLP-dependent enzymes"/>
    <property type="match status" value="1"/>
</dbReference>
<dbReference type="GO" id="GO:0005739">
    <property type="term" value="C:mitochondrion"/>
    <property type="evidence" value="ECO:0007669"/>
    <property type="project" value="TreeGrafter"/>
</dbReference>
<dbReference type="Proteomes" id="UP000887577">
    <property type="component" value="Unplaced"/>
</dbReference>
<keyword evidence="3" id="KW-0663">Pyridoxal phosphate</keyword>
<dbReference type="Gene3D" id="3.30.470.10">
    <property type="match status" value="1"/>
</dbReference>
<evidence type="ECO:0000313" key="4">
    <source>
        <dbReference type="Proteomes" id="UP000887577"/>
    </source>
</evidence>
<dbReference type="GO" id="GO:0009099">
    <property type="term" value="P:L-valine biosynthetic process"/>
    <property type="evidence" value="ECO:0007669"/>
    <property type="project" value="TreeGrafter"/>
</dbReference>